<proteinExistence type="predicted"/>
<dbReference type="SUPFAM" id="SSF51161">
    <property type="entry name" value="Trimeric LpxA-like enzymes"/>
    <property type="match status" value="1"/>
</dbReference>
<dbReference type="PANTHER" id="PTHR13061">
    <property type="entry name" value="DYNACTIN SUBUNIT P25"/>
    <property type="match status" value="1"/>
</dbReference>
<dbReference type="PANTHER" id="PTHR13061:SF29">
    <property type="entry name" value="GAMMA CARBONIC ANHYDRASE-LIKE 1, MITOCHONDRIAL-RELATED"/>
    <property type="match status" value="1"/>
</dbReference>
<dbReference type="InterPro" id="IPR001451">
    <property type="entry name" value="Hexapep"/>
</dbReference>
<dbReference type="AlphaFoldDB" id="A0A644UW26"/>
<evidence type="ECO:0000313" key="1">
    <source>
        <dbReference type="EMBL" id="MPL83012.1"/>
    </source>
</evidence>
<dbReference type="InterPro" id="IPR050484">
    <property type="entry name" value="Transf_Hexapept/Carb_Anhydrase"/>
</dbReference>
<dbReference type="InterPro" id="IPR011004">
    <property type="entry name" value="Trimer_LpxA-like_sf"/>
</dbReference>
<protein>
    <submittedName>
        <fullName evidence="1">Protein YrdA</fullName>
    </submittedName>
</protein>
<gene>
    <name evidence="1" type="primary">yrdA_8</name>
    <name evidence="1" type="ORF">SDC9_28962</name>
</gene>
<sequence>MNIKKITEMALIRAVKGIHPKIGKNCFFAENATVVGEVEMGDNCSVWFNAVVRGDVHYIKIGNNVNIQDGAVIHCTYQKSPVNIGNNVSIAHNAIVHGCTINDNVLIGMGAIVMDDVVVESNSIIAAGAVVSQGTVVESGSVYAGIPAKKIKSIDTKLLEGQVNRISKSYTMYASWHDPSIEPVV</sequence>
<reference evidence="1" key="1">
    <citation type="submission" date="2019-08" db="EMBL/GenBank/DDBJ databases">
        <authorList>
            <person name="Kucharzyk K."/>
            <person name="Murdoch R.W."/>
            <person name="Higgins S."/>
            <person name="Loffler F."/>
        </authorList>
    </citation>
    <scope>NUCLEOTIDE SEQUENCE</scope>
</reference>
<dbReference type="Pfam" id="PF00132">
    <property type="entry name" value="Hexapep"/>
    <property type="match status" value="2"/>
</dbReference>
<dbReference type="Gene3D" id="2.160.10.10">
    <property type="entry name" value="Hexapeptide repeat proteins"/>
    <property type="match status" value="1"/>
</dbReference>
<dbReference type="EMBL" id="VSSQ01000170">
    <property type="protein sequence ID" value="MPL83012.1"/>
    <property type="molecule type" value="Genomic_DNA"/>
</dbReference>
<organism evidence="1">
    <name type="scientific">bioreactor metagenome</name>
    <dbReference type="NCBI Taxonomy" id="1076179"/>
    <lineage>
        <taxon>unclassified sequences</taxon>
        <taxon>metagenomes</taxon>
        <taxon>ecological metagenomes</taxon>
    </lineage>
</organism>
<dbReference type="InterPro" id="IPR047324">
    <property type="entry name" value="LbH_gamma_CA-like"/>
</dbReference>
<dbReference type="CDD" id="cd04645">
    <property type="entry name" value="LbH_gamma_CA_like"/>
    <property type="match status" value="1"/>
</dbReference>
<name>A0A644UW26_9ZZZZ</name>
<comment type="caution">
    <text evidence="1">The sequence shown here is derived from an EMBL/GenBank/DDBJ whole genome shotgun (WGS) entry which is preliminary data.</text>
</comment>
<accession>A0A644UW26</accession>